<evidence type="ECO:0000313" key="2">
    <source>
        <dbReference type="EMBL" id="VEU78075.1"/>
    </source>
</evidence>
<dbReference type="RefSeq" id="WP_129622925.1">
    <property type="nucleotide sequence ID" value="NZ_LR215043.1"/>
</dbReference>
<keyword evidence="1" id="KW-0472">Membrane</keyword>
<dbReference type="EMBL" id="LR215043">
    <property type="protein sequence ID" value="VEU78075.1"/>
    <property type="molecule type" value="Genomic_DNA"/>
</dbReference>
<evidence type="ECO:0000313" key="3">
    <source>
        <dbReference type="Proteomes" id="UP000290876"/>
    </source>
</evidence>
<feature type="transmembrane region" description="Helical" evidence="1">
    <location>
        <begin position="12"/>
        <end position="32"/>
    </location>
</feature>
<dbReference type="KEGG" id="mcob:NCTC10184_00295"/>
<protein>
    <submittedName>
        <fullName evidence="2">Uncharacterized protein</fullName>
    </submittedName>
</protein>
<keyword evidence="3" id="KW-1185">Reference proteome</keyword>
<keyword evidence="1" id="KW-0812">Transmembrane</keyword>
<accession>A0A449BA72</accession>
<evidence type="ECO:0000256" key="1">
    <source>
        <dbReference type="SAM" id="Phobius"/>
    </source>
</evidence>
<reference evidence="2 3" key="1">
    <citation type="submission" date="2019-01" db="EMBL/GenBank/DDBJ databases">
        <authorList>
            <consortium name="Pathogen Informatics"/>
        </authorList>
    </citation>
    <scope>NUCLEOTIDE SEQUENCE [LARGE SCALE GENOMIC DNA]</scope>
    <source>
        <strain evidence="2 3">NCTC10184</strain>
    </source>
</reference>
<keyword evidence="1" id="KW-1133">Transmembrane helix</keyword>
<name>A0A449BA72_9BACT</name>
<dbReference type="AlphaFoldDB" id="A0A449BA72"/>
<organism evidence="2 3">
    <name type="scientific">Mycoplasmopsis columbinasalis</name>
    <dbReference type="NCBI Taxonomy" id="114880"/>
    <lineage>
        <taxon>Bacteria</taxon>
        <taxon>Bacillati</taxon>
        <taxon>Mycoplasmatota</taxon>
        <taxon>Mycoplasmoidales</taxon>
        <taxon>Metamycoplasmataceae</taxon>
        <taxon>Mycoplasmopsis</taxon>
    </lineage>
</organism>
<sequence>MKKSTKLNKLVACWLIVVFFLLVGILAFLIFYQVNKTAPLKILVDDKKNFVVISNNDVAYLLKKDQTLSVLLNNEIYQVKIKNLFLKENLLYIDWYNFPKLQFLPNTEINATIILEKTTLLKQLIATI</sequence>
<proteinExistence type="predicted"/>
<dbReference type="Proteomes" id="UP000290876">
    <property type="component" value="Chromosome"/>
</dbReference>
<dbReference type="NCBIfam" id="NF045999">
    <property type="entry name" value="MAG1140_fam"/>
    <property type="match status" value="1"/>
</dbReference>
<gene>
    <name evidence="2" type="ORF">NCTC10184_00295</name>
</gene>